<dbReference type="AlphaFoldDB" id="A0A5J4T150"/>
<evidence type="ECO:0000313" key="1">
    <source>
        <dbReference type="EMBL" id="KAA6351220.1"/>
    </source>
</evidence>
<comment type="caution">
    <text evidence="1">The sequence shown here is derived from an EMBL/GenBank/DDBJ whole genome shotgun (WGS) entry which is preliminary data.</text>
</comment>
<reference evidence="1" key="1">
    <citation type="submission" date="2019-03" db="EMBL/GenBank/DDBJ databases">
        <title>Single cell metagenomics reveals metabolic interactions within the superorganism composed of flagellate Streblomastix strix and complex community of Bacteroidetes bacteria on its surface.</title>
        <authorList>
            <person name="Treitli S.C."/>
            <person name="Kolisko M."/>
            <person name="Husnik F."/>
            <person name="Keeling P."/>
            <person name="Hampl V."/>
        </authorList>
    </citation>
    <scope>NUCLEOTIDE SEQUENCE</scope>
    <source>
        <strain evidence="1">STM</strain>
    </source>
</reference>
<dbReference type="EMBL" id="SNRY01000016">
    <property type="protein sequence ID" value="KAA6351220.1"/>
    <property type="molecule type" value="Genomic_DNA"/>
</dbReference>
<sequence length="79" mass="8169">MLFVGATLAVALFAVALFAVVLFAGVPFAVVPFAGVPFAGDRKGRHYGSGMGSLNFTPNLPATIPASKAVSWVYPVQLT</sequence>
<gene>
    <name evidence="1" type="ORF">EZS27_001366</name>
</gene>
<name>A0A5J4T150_9ZZZZ</name>
<proteinExistence type="predicted"/>
<protein>
    <submittedName>
        <fullName evidence="1">Uncharacterized protein</fullName>
    </submittedName>
</protein>
<organism evidence="1">
    <name type="scientific">termite gut metagenome</name>
    <dbReference type="NCBI Taxonomy" id="433724"/>
    <lineage>
        <taxon>unclassified sequences</taxon>
        <taxon>metagenomes</taxon>
        <taxon>organismal metagenomes</taxon>
    </lineage>
</organism>
<accession>A0A5J4T150</accession>